<reference evidence="3 4" key="2">
    <citation type="journal article" date="2008" name="Nature">
        <title>The Phaeodactylum genome reveals the evolutionary history of diatom genomes.</title>
        <authorList>
            <person name="Bowler C."/>
            <person name="Allen A.E."/>
            <person name="Badger J.H."/>
            <person name="Grimwood J."/>
            <person name="Jabbari K."/>
            <person name="Kuo A."/>
            <person name="Maheswari U."/>
            <person name="Martens C."/>
            <person name="Maumus F."/>
            <person name="Otillar R.P."/>
            <person name="Rayko E."/>
            <person name="Salamov A."/>
            <person name="Vandepoele K."/>
            <person name="Beszteri B."/>
            <person name="Gruber A."/>
            <person name="Heijde M."/>
            <person name="Katinka M."/>
            <person name="Mock T."/>
            <person name="Valentin K."/>
            <person name="Verret F."/>
            <person name="Berges J.A."/>
            <person name="Brownlee C."/>
            <person name="Cadoret J.P."/>
            <person name="Chiovitti A."/>
            <person name="Choi C.J."/>
            <person name="Coesel S."/>
            <person name="De Martino A."/>
            <person name="Detter J.C."/>
            <person name="Durkin C."/>
            <person name="Falciatore A."/>
            <person name="Fournet J."/>
            <person name="Haruta M."/>
            <person name="Huysman M.J."/>
            <person name="Jenkins B.D."/>
            <person name="Jiroutova K."/>
            <person name="Jorgensen R.E."/>
            <person name="Joubert Y."/>
            <person name="Kaplan A."/>
            <person name="Kroger N."/>
            <person name="Kroth P.G."/>
            <person name="La Roche J."/>
            <person name="Lindquist E."/>
            <person name="Lommer M."/>
            <person name="Martin-Jezequel V."/>
            <person name="Lopez P.J."/>
            <person name="Lucas S."/>
            <person name="Mangogna M."/>
            <person name="McGinnis K."/>
            <person name="Medlin L.K."/>
            <person name="Montsant A."/>
            <person name="Oudot-Le Secq M.P."/>
            <person name="Napoli C."/>
            <person name="Obornik M."/>
            <person name="Parker M.S."/>
            <person name="Petit J.L."/>
            <person name="Porcel B.M."/>
            <person name="Poulsen N."/>
            <person name="Robison M."/>
            <person name="Rychlewski L."/>
            <person name="Rynearson T.A."/>
            <person name="Schmutz J."/>
            <person name="Shapiro H."/>
            <person name="Siaut M."/>
            <person name="Stanley M."/>
            <person name="Sussman M.R."/>
            <person name="Taylor A.R."/>
            <person name="Vardi A."/>
            <person name="von Dassow P."/>
            <person name="Vyverman W."/>
            <person name="Willis A."/>
            <person name="Wyrwicz L.S."/>
            <person name="Rokhsar D.S."/>
            <person name="Weissenbach J."/>
            <person name="Armbrust E.V."/>
            <person name="Green B.R."/>
            <person name="Van de Peer Y."/>
            <person name="Grigoriev I.V."/>
        </authorList>
    </citation>
    <scope>NUCLEOTIDE SEQUENCE [LARGE SCALE GENOMIC DNA]</scope>
    <source>
        <strain evidence="3 4">CCMP1335</strain>
    </source>
</reference>
<dbReference type="RefSeq" id="XP_002287243.1">
    <property type="nucleotide sequence ID" value="XM_002287207.1"/>
</dbReference>
<keyword evidence="4" id="KW-1185">Reference proteome</keyword>
<accession>B8BU18</accession>
<feature type="compositionally biased region" description="Low complexity" evidence="2">
    <location>
        <begin position="50"/>
        <end position="77"/>
    </location>
</feature>
<protein>
    <submittedName>
        <fullName evidence="3">Uncharacterized protein</fullName>
    </submittedName>
</protein>
<feature type="compositionally biased region" description="Pro residues" evidence="2">
    <location>
        <begin position="85"/>
        <end position="98"/>
    </location>
</feature>
<dbReference type="PaxDb" id="35128-Thaps2327"/>
<dbReference type="PANTHER" id="PTHR19327:SF0">
    <property type="entry name" value="GOLGIN SUBFAMILY A MEMBER 4"/>
    <property type="match status" value="1"/>
</dbReference>
<dbReference type="Proteomes" id="UP000001449">
    <property type="component" value="Chromosome 2"/>
</dbReference>
<feature type="coiled-coil region" evidence="1">
    <location>
        <begin position="715"/>
        <end position="742"/>
    </location>
</feature>
<feature type="coiled-coil region" evidence="1">
    <location>
        <begin position="131"/>
        <end position="158"/>
    </location>
</feature>
<dbReference type="HOGENOM" id="CLU_352541_0_0_1"/>
<organism evidence="3 4">
    <name type="scientific">Thalassiosira pseudonana</name>
    <name type="common">Marine diatom</name>
    <name type="synonym">Cyclotella nana</name>
    <dbReference type="NCBI Taxonomy" id="35128"/>
    <lineage>
        <taxon>Eukaryota</taxon>
        <taxon>Sar</taxon>
        <taxon>Stramenopiles</taxon>
        <taxon>Ochrophyta</taxon>
        <taxon>Bacillariophyta</taxon>
        <taxon>Coscinodiscophyceae</taxon>
        <taxon>Thalassiosirophycidae</taxon>
        <taxon>Thalassiosirales</taxon>
        <taxon>Thalassiosiraceae</taxon>
        <taxon>Thalassiosira</taxon>
    </lineage>
</organism>
<evidence type="ECO:0000313" key="3">
    <source>
        <dbReference type="EMBL" id="EED94686.1"/>
    </source>
</evidence>
<dbReference type="Gene3D" id="1.10.287.1490">
    <property type="match status" value="1"/>
</dbReference>
<feature type="coiled-coil region" evidence="1">
    <location>
        <begin position="244"/>
        <end position="299"/>
    </location>
</feature>
<feature type="region of interest" description="Disordered" evidence="2">
    <location>
        <begin position="754"/>
        <end position="776"/>
    </location>
</feature>
<dbReference type="PANTHER" id="PTHR19327">
    <property type="entry name" value="GOLGIN"/>
    <property type="match status" value="1"/>
</dbReference>
<dbReference type="AlphaFoldDB" id="B8BU18"/>
<dbReference type="STRING" id="35128.B8BU18"/>
<evidence type="ECO:0000256" key="2">
    <source>
        <dbReference type="SAM" id="MobiDB-lite"/>
    </source>
</evidence>
<feature type="compositionally biased region" description="Polar residues" evidence="2">
    <location>
        <begin position="655"/>
        <end position="670"/>
    </location>
</feature>
<evidence type="ECO:0000313" key="4">
    <source>
        <dbReference type="Proteomes" id="UP000001449"/>
    </source>
</evidence>
<feature type="coiled-coil region" evidence="1">
    <location>
        <begin position="327"/>
        <end position="585"/>
    </location>
</feature>
<dbReference type="InParanoid" id="B8BU18"/>
<feature type="coiled-coil region" evidence="1">
    <location>
        <begin position="188"/>
        <end position="215"/>
    </location>
</feature>
<dbReference type="EMBL" id="CM000639">
    <property type="protein sequence ID" value="EED94686.1"/>
    <property type="molecule type" value="Genomic_DNA"/>
</dbReference>
<dbReference type="OMA" id="QKQNIMV"/>
<dbReference type="eggNOG" id="ENOG502R1Z2">
    <property type="taxonomic scope" value="Eukaryota"/>
</dbReference>
<dbReference type="GeneID" id="7450206"/>
<reference evidence="3 4" key="1">
    <citation type="journal article" date="2004" name="Science">
        <title>The genome of the diatom Thalassiosira pseudonana: ecology, evolution, and metabolism.</title>
        <authorList>
            <person name="Armbrust E.V."/>
            <person name="Berges J.A."/>
            <person name="Bowler C."/>
            <person name="Green B.R."/>
            <person name="Martinez D."/>
            <person name="Putnam N.H."/>
            <person name="Zhou S."/>
            <person name="Allen A.E."/>
            <person name="Apt K.E."/>
            <person name="Bechner M."/>
            <person name="Brzezinski M.A."/>
            <person name="Chaal B.K."/>
            <person name="Chiovitti A."/>
            <person name="Davis A.K."/>
            <person name="Demarest M.S."/>
            <person name="Detter J.C."/>
            <person name="Glavina T."/>
            <person name="Goodstein D."/>
            <person name="Hadi M.Z."/>
            <person name="Hellsten U."/>
            <person name="Hildebrand M."/>
            <person name="Jenkins B.D."/>
            <person name="Jurka J."/>
            <person name="Kapitonov V.V."/>
            <person name="Kroger N."/>
            <person name="Lau W.W."/>
            <person name="Lane T.W."/>
            <person name="Larimer F.W."/>
            <person name="Lippmeier J.C."/>
            <person name="Lucas S."/>
            <person name="Medina M."/>
            <person name="Montsant A."/>
            <person name="Obornik M."/>
            <person name="Parker M.S."/>
            <person name="Palenik B."/>
            <person name="Pazour G.J."/>
            <person name="Richardson P.M."/>
            <person name="Rynearson T.A."/>
            <person name="Saito M.A."/>
            <person name="Schwartz D.C."/>
            <person name="Thamatrakoln K."/>
            <person name="Valentin K."/>
            <person name="Vardi A."/>
            <person name="Wilkerson F.P."/>
            <person name="Rokhsar D.S."/>
        </authorList>
    </citation>
    <scope>NUCLEOTIDE SEQUENCE [LARGE SCALE GENOMIC DNA]</scope>
    <source>
        <strain evidence="3 4">CCMP1335</strain>
    </source>
</reference>
<feature type="region of interest" description="Disordered" evidence="2">
    <location>
        <begin position="1"/>
        <end position="119"/>
    </location>
</feature>
<dbReference type="KEGG" id="tps:THAPSDRAFT_2327"/>
<keyword evidence="1" id="KW-0175">Coiled coil</keyword>
<sequence>MYTNASGSSSRKRSPFTDADPNVNRKASATGANGKVASGAVRSSTSNENAHSQHQQQQRAAAAGPISSILQKSRSSSAPRSGHTRPPPPPPLGPPPPSSIHNSARHRRHFQTSGSSNGDINARARLYKAEAYEAKITIASQEQRIDALQKELEEVKLFADLESNEIPTIGNGGAANGAGGGPADANLIEALAQELESTERDLKVAHERMGKLEHELVVERSKNASGGGSNFNEAAASVATKTASEAFEKRELELKKQIESQKKELEKKKSDASEGVAIMRELEKALRSARVERDNARLEREQAVLDVASVRAEMEQVKSGRCQSPDEQKMAESLKEAQDREAKLQNDLQSLVKRYEEQQSQSQEMESVLSNLSEKFEEQKVELTIKTKALEEMEDMYASNLASLREDHKEDTKQQLNTLDEQCRQQYEQQLAEKEKEFEHAMSALKIHHESEIKVQDDLLRPIADLNEELSRVQTKVTALEAIETNYMSEIKALKATIQQLEQSSNNDEEFVADLRNENIKLRSEKAELARKIERGVVMYNERTHELHDLESRYTNANEKLASIREEYEQRLALKETEVKQLQSQLASASKGSPNAKGKTDADLIVANKTLRRDLTQAVESSISRAREIQSLEKEIEAYHNKLTRANQKVKQLEKNSASAVTNTPVSSSGAPFDEEKQRLDSEISSLRTKAWEADKTINGLKQEMSRLSAKVSHTDMLENELLNARNALVESQTQISNLQEALGETEVALRAVSRLRSSPRKSPGKESANEDLDKEMRTQIENDALKHYFGERLGLQK</sequence>
<proteinExistence type="predicted"/>
<name>B8BU18_THAPS</name>
<feature type="region of interest" description="Disordered" evidence="2">
    <location>
        <begin position="655"/>
        <end position="677"/>
    </location>
</feature>
<gene>
    <name evidence="3" type="ORF">THAPSDRAFT_2327</name>
</gene>
<evidence type="ECO:0000256" key="1">
    <source>
        <dbReference type="SAM" id="Coils"/>
    </source>
</evidence>